<dbReference type="EMBL" id="CAJRAF010000002">
    <property type="protein sequence ID" value="CAG5003701.1"/>
    <property type="molecule type" value="Genomic_DNA"/>
</dbReference>
<dbReference type="Pfam" id="PF00593">
    <property type="entry name" value="TonB_dep_Rec_b-barrel"/>
    <property type="match status" value="1"/>
</dbReference>
<keyword evidence="12 18" id="KW-0675">Receptor</keyword>
<keyword evidence="6 14" id="KW-0812">Transmembrane</keyword>
<dbReference type="Gene3D" id="2.170.130.10">
    <property type="entry name" value="TonB-dependent receptor, plug domain"/>
    <property type="match status" value="1"/>
</dbReference>
<dbReference type="AlphaFoldDB" id="A0A916JDM3"/>
<evidence type="ECO:0000256" key="12">
    <source>
        <dbReference type="ARBA" id="ARBA00023170"/>
    </source>
</evidence>
<dbReference type="Gene3D" id="2.60.40.1120">
    <property type="entry name" value="Carboxypeptidase-like, regulatory domain"/>
    <property type="match status" value="1"/>
</dbReference>
<gene>
    <name evidence="18" type="primary">cntO_3</name>
    <name evidence="18" type="ORF">DYBT9275_03212</name>
</gene>
<keyword evidence="4 14" id="KW-1134">Transmembrane beta strand</keyword>
<evidence type="ECO:0000256" key="6">
    <source>
        <dbReference type="ARBA" id="ARBA00022692"/>
    </source>
</evidence>
<dbReference type="SUPFAM" id="SSF56935">
    <property type="entry name" value="Porins"/>
    <property type="match status" value="1"/>
</dbReference>
<name>A0A916JDM3_9BACT</name>
<dbReference type="GO" id="GO:0015344">
    <property type="term" value="F:siderophore uptake transmembrane transporter activity"/>
    <property type="evidence" value="ECO:0007669"/>
    <property type="project" value="TreeGrafter"/>
</dbReference>
<sequence>MEKRFSRRKFAASKELIRLILNKMQKLYFPLLLCLLSLSAFSQTGKIAGQILTSDGAPAEYVSVGLKGLKAGTVSDASGKFNLNKIKPGSYTVIISYVGLATQEKEVGVQDGATTEVSFTLAENANQLEEVVVQDFNRYNSKEVSSSLRLLSPIQETPQNIQVVTSKALSDQQVISMSDGLIRNVSGANRLEHWGDMYTNITMRGSQIQAFRNGFNVVSSYWGPLTEDMSFVDHIEFVKGPAGFMLANGDPSGLYNVVTKKPTGQTKGEASVTLGSYGLYRATLDLDGKLSTNGKLLYRLNIAGQNKKSHRPYEFNNRYSIAPVVSYQIDDKTKLTAEYTLQHATMSDVGSFYVFSTKGYGTLPVDFTTMPPGLSPSKMNDHSLFLNLQHQLNSNWKLTAQVAYFNYQQRGSSMWPSVVNPDGTMIRSVGIWDAKSEMSLGQVFVNGTVNTGAVVHKILGGLDVGNKDYLADWAQSHALDTLGAEFNPAAPYYGTPVNGFPVYDRTLNLEARAVAGGGVIDQKYSGVYLQDELGFLNNKLRLTIAGRYTYVSQSAYGGAAQTARHFTPRLGVSASLNPATSVYFLYDQAFLPQSGRLASGSDVKPITGNNTEFGVKRNWADGKWNTTLSLYRILKNNELTSDPNSPPNAGLSVVLGQKRAQGIEFDLRGTIVTGFTAVANYAYTDSKVTKVAEGITNIKVGDVIPGYAKHTLNSWLTYKIQKGALKGAGLSGGFTYMADRATSNWSDTQTQTNLPNYFKLDGGVFWEKDNIRINLNVFNVLDKYLYAGGYYDWLNAYYYQTETPRNYRLGISYKF</sequence>
<comment type="subcellular location">
    <subcellularLocation>
        <location evidence="1 14">Cell outer membrane</location>
        <topology evidence="1 14">Multi-pass membrane protein</topology>
    </subcellularLocation>
</comment>
<dbReference type="InterPro" id="IPR039426">
    <property type="entry name" value="TonB-dep_rcpt-like"/>
</dbReference>
<evidence type="ECO:0000256" key="1">
    <source>
        <dbReference type="ARBA" id="ARBA00004571"/>
    </source>
</evidence>
<evidence type="ECO:0000259" key="16">
    <source>
        <dbReference type="Pfam" id="PF00593"/>
    </source>
</evidence>
<keyword evidence="3 14" id="KW-0813">Transport</keyword>
<accession>A0A916JDM3</accession>
<dbReference type="Gene3D" id="2.40.170.20">
    <property type="entry name" value="TonB-dependent receptor, beta-barrel domain"/>
    <property type="match status" value="1"/>
</dbReference>
<evidence type="ECO:0000256" key="10">
    <source>
        <dbReference type="ARBA" id="ARBA00023077"/>
    </source>
</evidence>
<dbReference type="GO" id="GO:0038023">
    <property type="term" value="F:signaling receptor activity"/>
    <property type="evidence" value="ECO:0007669"/>
    <property type="project" value="InterPro"/>
</dbReference>
<dbReference type="InterPro" id="IPR036942">
    <property type="entry name" value="Beta-barrel_TonB_sf"/>
</dbReference>
<dbReference type="GO" id="GO:0009279">
    <property type="term" value="C:cell outer membrane"/>
    <property type="evidence" value="ECO:0007669"/>
    <property type="project" value="UniProtKB-SubCell"/>
</dbReference>
<organism evidence="18 19">
    <name type="scientific">Dyadobacter helix</name>
    <dbReference type="NCBI Taxonomy" id="2822344"/>
    <lineage>
        <taxon>Bacteria</taxon>
        <taxon>Pseudomonadati</taxon>
        <taxon>Bacteroidota</taxon>
        <taxon>Cytophagia</taxon>
        <taxon>Cytophagales</taxon>
        <taxon>Spirosomataceae</taxon>
        <taxon>Dyadobacter</taxon>
    </lineage>
</organism>
<comment type="caution">
    <text evidence="18">The sequence shown here is derived from an EMBL/GenBank/DDBJ whole genome shotgun (WGS) entry which is preliminary data.</text>
</comment>
<proteinExistence type="inferred from homology"/>
<dbReference type="InterPro" id="IPR010917">
    <property type="entry name" value="TonB_rcpt_CS"/>
</dbReference>
<keyword evidence="7" id="KW-0732">Signal</keyword>
<feature type="domain" description="TonB-dependent receptor-like beta-barrel" evidence="16">
    <location>
        <begin position="358"/>
        <end position="780"/>
    </location>
</feature>
<dbReference type="InterPro" id="IPR000531">
    <property type="entry name" value="Beta-barrel_TonB"/>
</dbReference>
<keyword evidence="8" id="KW-0408">Iron</keyword>
<evidence type="ECO:0000256" key="15">
    <source>
        <dbReference type="RuleBase" id="RU003357"/>
    </source>
</evidence>
<dbReference type="Pfam" id="PF07715">
    <property type="entry name" value="Plug"/>
    <property type="match status" value="1"/>
</dbReference>
<keyword evidence="10 15" id="KW-0798">TonB box</keyword>
<keyword evidence="11 14" id="KW-0472">Membrane</keyword>
<keyword evidence="5" id="KW-0410">Iron transport</keyword>
<dbReference type="InterPro" id="IPR012910">
    <property type="entry name" value="Plug_dom"/>
</dbReference>
<evidence type="ECO:0000256" key="3">
    <source>
        <dbReference type="ARBA" id="ARBA00022448"/>
    </source>
</evidence>
<dbReference type="Pfam" id="PF13715">
    <property type="entry name" value="CarbopepD_reg_2"/>
    <property type="match status" value="1"/>
</dbReference>
<evidence type="ECO:0000259" key="17">
    <source>
        <dbReference type="Pfam" id="PF07715"/>
    </source>
</evidence>
<evidence type="ECO:0000256" key="14">
    <source>
        <dbReference type="PROSITE-ProRule" id="PRU01360"/>
    </source>
</evidence>
<dbReference type="CDD" id="cd01347">
    <property type="entry name" value="ligand_gated_channel"/>
    <property type="match status" value="1"/>
</dbReference>
<protein>
    <submittedName>
        <fullName evidence="18">Metal-pseudopaline receptor CntO</fullName>
    </submittedName>
</protein>
<dbReference type="PANTHER" id="PTHR32552">
    <property type="entry name" value="FERRICHROME IRON RECEPTOR-RELATED"/>
    <property type="match status" value="1"/>
</dbReference>
<dbReference type="PROSITE" id="PS01156">
    <property type="entry name" value="TONB_DEPENDENT_REC_2"/>
    <property type="match status" value="1"/>
</dbReference>
<keyword evidence="19" id="KW-1185">Reference proteome</keyword>
<evidence type="ECO:0000256" key="11">
    <source>
        <dbReference type="ARBA" id="ARBA00023136"/>
    </source>
</evidence>
<feature type="domain" description="TonB-dependent receptor plug" evidence="17">
    <location>
        <begin position="154"/>
        <end position="253"/>
    </location>
</feature>
<evidence type="ECO:0000256" key="13">
    <source>
        <dbReference type="ARBA" id="ARBA00023237"/>
    </source>
</evidence>
<dbReference type="PROSITE" id="PS52016">
    <property type="entry name" value="TONB_DEPENDENT_REC_3"/>
    <property type="match status" value="1"/>
</dbReference>
<evidence type="ECO:0000256" key="7">
    <source>
        <dbReference type="ARBA" id="ARBA00022729"/>
    </source>
</evidence>
<keyword evidence="13 14" id="KW-0998">Cell outer membrane</keyword>
<evidence type="ECO:0000313" key="19">
    <source>
        <dbReference type="Proteomes" id="UP000680038"/>
    </source>
</evidence>
<dbReference type="GO" id="GO:0015891">
    <property type="term" value="P:siderophore transport"/>
    <property type="evidence" value="ECO:0007669"/>
    <property type="project" value="InterPro"/>
</dbReference>
<dbReference type="PANTHER" id="PTHR32552:SF68">
    <property type="entry name" value="FERRICHROME OUTER MEMBRANE TRANSPORTER_PHAGE RECEPTOR"/>
    <property type="match status" value="1"/>
</dbReference>
<comment type="similarity">
    <text evidence="2 14 15">Belongs to the TonB-dependent receptor family.</text>
</comment>
<dbReference type="SUPFAM" id="SSF49452">
    <property type="entry name" value="Starch-binding domain-like"/>
    <property type="match status" value="1"/>
</dbReference>
<evidence type="ECO:0000256" key="2">
    <source>
        <dbReference type="ARBA" id="ARBA00009810"/>
    </source>
</evidence>
<dbReference type="NCBIfam" id="TIGR01783">
    <property type="entry name" value="TonB-siderophor"/>
    <property type="match status" value="1"/>
</dbReference>
<dbReference type="GO" id="GO:0030246">
    <property type="term" value="F:carbohydrate binding"/>
    <property type="evidence" value="ECO:0007669"/>
    <property type="project" value="InterPro"/>
</dbReference>
<evidence type="ECO:0000256" key="8">
    <source>
        <dbReference type="ARBA" id="ARBA00023004"/>
    </source>
</evidence>
<dbReference type="InterPro" id="IPR037066">
    <property type="entry name" value="Plug_dom_sf"/>
</dbReference>
<evidence type="ECO:0000313" key="18">
    <source>
        <dbReference type="EMBL" id="CAG5003701.1"/>
    </source>
</evidence>
<dbReference type="Proteomes" id="UP000680038">
    <property type="component" value="Unassembled WGS sequence"/>
</dbReference>
<evidence type="ECO:0000256" key="9">
    <source>
        <dbReference type="ARBA" id="ARBA00023065"/>
    </source>
</evidence>
<evidence type="ECO:0000256" key="5">
    <source>
        <dbReference type="ARBA" id="ARBA00022496"/>
    </source>
</evidence>
<keyword evidence="9" id="KW-0406">Ion transport</keyword>
<dbReference type="InterPro" id="IPR010105">
    <property type="entry name" value="TonB_sidphr_rcpt"/>
</dbReference>
<reference evidence="18" key="1">
    <citation type="submission" date="2021-04" db="EMBL/GenBank/DDBJ databases">
        <authorList>
            <person name="Rodrigo-Torres L."/>
            <person name="Arahal R. D."/>
            <person name="Lucena T."/>
        </authorList>
    </citation>
    <scope>NUCLEOTIDE SEQUENCE</scope>
    <source>
        <strain evidence="18">CECT 9275</strain>
    </source>
</reference>
<evidence type="ECO:0000256" key="4">
    <source>
        <dbReference type="ARBA" id="ARBA00022452"/>
    </source>
</evidence>
<dbReference type="InterPro" id="IPR013784">
    <property type="entry name" value="Carb-bd-like_fold"/>
</dbReference>